<organism evidence="1 2">
    <name type="scientific">Nonomuraea spiralis</name>
    <dbReference type="NCBI Taxonomy" id="46182"/>
    <lineage>
        <taxon>Bacteria</taxon>
        <taxon>Bacillati</taxon>
        <taxon>Actinomycetota</taxon>
        <taxon>Actinomycetes</taxon>
        <taxon>Streptosporangiales</taxon>
        <taxon>Streptosporangiaceae</taxon>
        <taxon>Nonomuraea</taxon>
    </lineage>
</organism>
<dbReference type="Proteomes" id="UP001589647">
    <property type="component" value="Unassembled WGS sequence"/>
</dbReference>
<proteinExistence type="predicted"/>
<protein>
    <submittedName>
        <fullName evidence="1">Uncharacterized protein</fullName>
    </submittedName>
</protein>
<name>A0ABV5IPW6_9ACTN</name>
<comment type="caution">
    <text evidence="1">The sequence shown here is derived from an EMBL/GenBank/DDBJ whole genome shotgun (WGS) entry which is preliminary data.</text>
</comment>
<gene>
    <name evidence="1" type="ORF">ACFFV7_35755</name>
</gene>
<sequence>MPSNPITPAANTTGGSTWLQTDPLNFSHTINGADRVYERISEVPELKIPFPGVWEVSYNARPMLAVTSSANALFVHTAIFKNGAVIPGSEAVTGIQSPAHGSQNTAGQTFLHTFAAGDVVTLHGFRIGQAGTAAVASNSDGRTGVMAHWVAPGF</sequence>
<dbReference type="EMBL" id="JBHMEI010000039">
    <property type="protein sequence ID" value="MFB9206601.1"/>
    <property type="molecule type" value="Genomic_DNA"/>
</dbReference>
<evidence type="ECO:0000313" key="1">
    <source>
        <dbReference type="EMBL" id="MFB9206601.1"/>
    </source>
</evidence>
<accession>A0ABV5IPW6</accession>
<evidence type="ECO:0000313" key="2">
    <source>
        <dbReference type="Proteomes" id="UP001589647"/>
    </source>
</evidence>
<reference evidence="1 2" key="1">
    <citation type="submission" date="2024-09" db="EMBL/GenBank/DDBJ databases">
        <authorList>
            <person name="Sun Q."/>
            <person name="Mori K."/>
        </authorList>
    </citation>
    <scope>NUCLEOTIDE SEQUENCE [LARGE SCALE GENOMIC DNA]</scope>
    <source>
        <strain evidence="1 2">CCM 3426</strain>
    </source>
</reference>
<keyword evidence="2" id="KW-1185">Reference proteome</keyword>
<dbReference type="RefSeq" id="WP_189650664.1">
    <property type="nucleotide sequence ID" value="NZ_BMRC01000015.1"/>
</dbReference>